<evidence type="ECO:0000256" key="5">
    <source>
        <dbReference type="SAM" id="MobiDB-lite"/>
    </source>
</evidence>
<evidence type="ECO:0000259" key="6">
    <source>
        <dbReference type="Pfam" id="PF01609"/>
    </source>
</evidence>
<feature type="region of interest" description="Disordered" evidence="5">
    <location>
        <begin position="422"/>
        <end position="442"/>
    </location>
</feature>
<evidence type="ECO:0000256" key="4">
    <source>
        <dbReference type="ARBA" id="ARBA00023172"/>
    </source>
</evidence>
<dbReference type="Pfam" id="PF01609">
    <property type="entry name" value="DDE_Tnp_1"/>
    <property type="match status" value="1"/>
</dbReference>
<evidence type="ECO:0000256" key="3">
    <source>
        <dbReference type="ARBA" id="ARBA00023125"/>
    </source>
</evidence>
<dbReference type="RefSeq" id="WP_016206306.1">
    <property type="nucleotide sequence ID" value="NZ_ASRV01000046.1"/>
</dbReference>
<keyword evidence="2" id="KW-0815">Transposition</keyword>
<dbReference type="PANTHER" id="PTHR33258">
    <property type="entry name" value="TRANSPOSASE INSL FOR INSERTION SEQUENCE ELEMENT IS186A-RELATED"/>
    <property type="match status" value="1"/>
</dbReference>
<organism evidence="7 8">
    <name type="scientific">Clostridium sartagoforme AAU1</name>
    <dbReference type="NCBI Taxonomy" id="1202534"/>
    <lineage>
        <taxon>Bacteria</taxon>
        <taxon>Bacillati</taxon>
        <taxon>Bacillota</taxon>
        <taxon>Clostridia</taxon>
        <taxon>Eubacteriales</taxon>
        <taxon>Clostridiaceae</taxon>
        <taxon>Clostridium</taxon>
    </lineage>
</organism>
<dbReference type="Proteomes" id="UP000013988">
    <property type="component" value="Unassembled WGS sequence"/>
</dbReference>
<dbReference type="Gene3D" id="3.90.350.10">
    <property type="entry name" value="Transposase Inhibitor Protein From Tn5, Chain A, domain 1"/>
    <property type="match status" value="1"/>
</dbReference>
<feature type="domain" description="Transposase IS4-like" evidence="6">
    <location>
        <begin position="113"/>
        <end position="348"/>
    </location>
</feature>
<evidence type="ECO:0000256" key="2">
    <source>
        <dbReference type="ARBA" id="ARBA00022578"/>
    </source>
</evidence>
<reference evidence="7 8" key="1">
    <citation type="submission" date="2013-03" db="EMBL/GenBank/DDBJ databases">
        <title>Whole genome shotgun sequencing of Clostridium sartagoforme AAU1.</title>
        <authorList>
            <person name="Joshi C.G."/>
            <person name="Duggirala S.M."/>
            <person name="Nathani N.M."/>
            <person name="Bhatt V.D."/>
            <person name="Patel A.K."/>
            <person name="Pandya P.R."/>
            <person name="KaPatel J.A."/>
        </authorList>
    </citation>
    <scope>NUCLEOTIDE SEQUENCE [LARGE SCALE GENOMIC DNA]</scope>
    <source>
        <strain evidence="7 8">AAU1</strain>
    </source>
</reference>
<evidence type="ECO:0000256" key="1">
    <source>
        <dbReference type="ARBA" id="ARBA00010075"/>
    </source>
</evidence>
<dbReference type="InterPro" id="IPR047952">
    <property type="entry name" value="Transpos_IS4"/>
</dbReference>
<keyword evidence="8" id="KW-1185">Reference proteome</keyword>
<protein>
    <submittedName>
        <fullName evidence="7">Transposase ISLbp1</fullName>
    </submittedName>
</protein>
<dbReference type="GO" id="GO:0006313">
    <property type="term" value="P:DNA transposition"/>
    <property type="evidence" value="ECO:0007669"/>
    <property type="project" value="InterPro"/>
</dbReference>
<keyword evidence="4" id="KW-0233">DNA recombination</keyword>
<dbReference type="PANTHER" id="PTHR33258:SF1">
    <property type="entry name" value="TRANSPOSASE INSL FOR INSERTION SEQUENCE ELEMENT IS186A-RELATED"/>
    <property type="match status" value="1"/>
</dbReference>
<sequence length="442" mass="52114">MINAYERIKTIFDKLSNERIKEIGKINANDFTRNRKMNFEDILRFILSKKGKSTTMEINNYFKELNKREDRVTKQAFCKQRLKLNPQVFIELNKEYIKSIYDNSNYKTYKNYILTAVDGTILEVPNTEELRDCYGCINPSKENVRKTARAKASGIYDVENNIMIDALIDKYNTPERALAKRNIQNMIDILGTDRKILTIFDRGYISTEMLLFLLDFPIYYIFRVQGNTYNSEKESMQSDDQIVEMKTNGQRLVKIADERLKQKAKLLEKVPVRMVKITLDTGEDEYLVTNIPIEEIGTEEMGALYFKRWGIETAYDVLKNKLYIENISGKKKIIVEQDFYAQILLFNMVEDLKNDANSQLQENKNENLKYDYKVNMNILIGTFREYVLKIALEDDNDNRRVLYTSMLEEILENLIPVRDGRKNPRTTYKGKNKYRTNFKRNS</sequence>
<keyword evidence="3" id="KW-0238">DNA-binding</keyword>
<dbReference type="SUPFAM" id="SSF53098">
    <property type="entry name" value="Ribonuclease H-like"/>
    <property type="match status" value="1"/>
</dbReference>
<dbReference type="GO" id="GO:0003677">
    <property type="term" value="F:DNA binding"/>
    <property type="evidence" value="ECO:0007669"/>
    <property type="project" value="UniProtKB-KW"/>
</dbReference>
<dbReference type="OrthoDB" id="9794050at2"/>
<name>R9CEQ8_9CLOT</name>
<dbReference type="NCBIfam" id="NF033592">
    <property type="entry name" value="transpos_IS4_1"/>
    <property type="match status" value="1"/>
</dbReference>
<dbReference type="PATRIC" id="fig|1202534.3.peg.842"/>
<comment type="similarity">
    <text evidence="1">Belongs to the transposase 11 family.</text>
</comment>
<dbReference type="InterPro" id="IPR012337">
    <property type="entry name" value="RNaseH-like_sf"/>
</dbReference>
<feature type="compositionally biased region" description="Basic residues" evidence="5">
    <location>
        <begin position="428"/>
        <end position="442"/>
    </location>
</feature>
<accession>R9CEQ8</accession>
<dbReference type="AlphaFoldDB" id="R9CEQ8"/>
<proteinExistence type="inferred from homology"/>
<evidence type="ECO:0000313" key="8">
    <source>
        <dbReference type="Proteomes" id="UP000013988"/>
    </source>
</evidence>
<dbReference type="EMBL" id="ASRV01000046">
    <property type="protein sequence ID" value="EOR27510.1"/>
    <property type="molecule type" value="Genomic_DNA"/>
</dbReference>
<dbReference type="InterPro" id="IPR002559">
    <property type="entry name" value="Transposase_11"/>
</dbReference>
<gene>
    <name evidence="7" type="ORF">A500_04216</name>
</gene>
<dbReference type="GO" id="GO:0004803">
    <property type="term" value="F:transposase activity"/>
    <property type="evidence" value="ECO:0007669"/>
    <property type="project" value="InterPro"/>
</dbReference>
<evidence type="ECO:0000313" key="7">
    <source>
        <dbReference type="EMBL" id="EOR27510.1"/>
    </source>
</evidence>
<comment type="caution">
    <text evidence="7">The sequence shown here is derived from an EMBL/GenBank/DDBJ whole genome shotgun (WGS) entry which is preliminary data.</text>
</comment>